<protein>
    <submittedName>
        <fullName evidence="1">Uncharacterized protein</fullName>
    </submittedName>
</protein>
<dbReference type="PANTHER" id="PTHR13030:SF8">
    <property type="entry name" value="ADP-RIBOSE PYROPHOSPHATASE, MITOCHONDRIAL"/>
    <property type="match status" value="1"/>
</dbReference>
<dbReference type="AlphaFoldDB" id="A0A815BBI3"/>
<gene>
    <name evidence="1" type="ORF">JYZ213_LOCUS30590</name>
    <name evidence="2" type="ORF">OXD698_LOCUS17667</name>
</gene>
<dbReference type="GO" id="GO:0047631">
    <property type="term" value="F:ADP-ribose diphosphatase activity"/>
    <property type="evidence" value="ECO:0007669"/>
    <property type="project" value="InterPro"/>
</dbReference>
<dbReference type="InterPro" id="IPR015797">
    <property type="entry name" value="NUDIX_hydrolase-like_dom_sf"/>
</dbReference>
<dbReference type="Proteomes" id="UP000663844">
    <property type="component" value="Unassembled WGS sequence"/>
</dbReference>
<dbReference type="Gene3D" id="3.90.79.10">
    <property type="entry name" value="Nucleoside Triphosphate Pyrophosphohydrolase"/>
    <property type="match status" value="1"/>
</dbReference>
<proteinExistence type="predicted"/>
<sequence>MNHRKKDQIDLCKQLLDLKSKKKRIKQWQPKLTLDEKFLFDNEEFLSAYQNVIANTCGQHRHQQPIKILKNHSSIEQTLLPIHIFCRKGVYPGTSISRQQINDDQVPWTVNLPDYNPPYYTHSSLLVNTNDTDPEKLLSNFMWNTFDTKYNVDRRTASPVGHYRIDNKGYPLNPLGRTGLRGRGILNRWAVNYLTHLVIMCGTNEIKSGKEVFKYIMKKSDDNYYDHLPSTSTTGTNMNAISKTLATFLNNIYQTWNNFDDIHDEKINEIIDHLTFVSTAYIDDSKNTDNAWLETSICCYVQTNINKNISSNQNIDLNQLFPDPSSNEKLTYTWRYVSHTTKLLDSEHNVIKLIAKRYNAYW</sequence>
<dbReference type="PANTHER" id="PTHR13030">
    <property type="entry name" value="NUDIX HYDROLASE"/>
    <property type="match status" value="1"/>
</dbReference>
<dbReference type="SUPFAM" id="SSF55811">
    <property type="entry name" value="Nudix"/>
    <property type="match status" value="1"/>
</dbReference>
<dbReference type="EMBL" id="CAJNOG010000492">
    <property type="protein sequence ID" value="CAF1269097.1"/>
    <property type="molecule type" value="Genomic_DNA"/>
</dbReference>
<evidence type="ECO:0000313" key="3">
    <source>
        <dbReference type="Proteomes" id="UP000663845"/>
    </source>
</evidence>
<name>A0A815BBI3_9BILA</name>
<dbReference type="EMBL" id="CAJOAZ010001264">
    <property type="protein sequence ID" value="CAF3790764.1"/>
    <property type="molecule type" value="Genomic_DNA"/>
</dbReference>
<accession>A0A815BBI3</accession>
<reference evidence="1" key="1">
    <citation type="submission" date="2021-02" db="EMBL/GenBank/DDBJ databases">
        <authorList>
            <person name="Nowell W R."/>
        </authorList>
    </citation>
    <scope>NUCLEOTIDE SEQUENCE</scope>
</reference>
<dbReference type="Proteomes" id="UP000663845">
    <property type="component" value="Unassembled WGS sequence"/>
</dbReference>
<comment type="caution">
    <text evidence="1">The sequence shown here is derived from an EMBL/GenBank/DDBJ whole genome shotgun (WGS) entry which is preliminary data.</text>
</comment>
<evidence type="ECO:0000313" key="1">
    <source>
        <dbReference type="EMBL" id="CAF1269097.1"/>
    </source>
</evidence>
<organism evidence="1 3">
    <name type="scientific">Adineta steineri</name>
    <dbReference type="NCBI Taxonomy" id="433720"/>
    <lineage>
        <taxon>Eukaryota</taxon>
        <taxon>Metazoa</taxon>
        <taxon>Spiralia</taxon>
        <taxon>Gnathifera</taxon>
        <taxon>Rotifera</taxon>
        <taxon>Eurotatoria</taxon>
        <taxon>Bdelloidea</taxon>
        <taxon>Adinetida</taxon>
        <taxon>Adinetidae</taxon>
        <taxon>Adineta</taxon>
    </lineage>
</organism>
<evidence type="ECO:0000313" key="2">
    <source>
        <dbReference type="EMBL" id="CAF3790764.1"/>
    </source>
</evidence>
<dbReference type="InterPro" id="IPR039989">
    <property type="entry name" value="NUDT9"/>
</dbReference>
<dbReference type="Pfam" id="PF25969">
    <property type="entry name" value="NUDT9_N"/>
    <property type="match status" value="1"/>
</dbReference>